<dbReference type="GO" id="GO:0003700">
    <property type="term" value="F:DNA-binding transcription factor activity"/>
    <property type="evidence" value="ECO:0007669"/>
    <property type="project" value="InterPro"/>
</dbReference>
<evidence type="ECO:0000256" key="1">
    <source>
        <dbReference type="ARBA" id="ARBA00009437"/>
    </source>
</evidence>
<reference evidence="6" key="1">
    <citation type="submission" date="2020-09" db="EMBL/GenBank/DDBJ databases">
        <title>A novel bacterium of genus Neiella, isolated from South China Sea.</title>
        <authorList>
            <person name="Huang H."/>
            <person name="Mo K."/>
            <person name="Hu Y."/>
        </authorList>
    </citation>
    <scope>NUCLEOTIDE SEQUENCE</scope>
    <source>
        <strain evidence="6">HB171785</strain>
    </source>
</reference>
<keyword evidence="2" id="KW-0805">Transcription regulation</keyword>
<dbReference type="PRINTS" id="PR00039">
    <property type="entry name" value="HTHLYSR"/>
</dbReference>
<feature type="domain" description="HTH lysR-type" evidence="5">
    <location>
        <begin position="11"/>
        <end position="68"/>
    </location>
</feature>
<dbReference type="AlphaFoldDB" id="A0A8J6UPP4"/>
<name>A0A8J6UPP4_9GAMM</name>
<comment type="caution">
    <text evidence="6">The sequence shown here is derived from an EMBL/GenBank/DDBJ whole genome shotgun (WGS) entry which is preliminary data.</text>
</comment>
<dbReference type="InterPro" id="IPR005119">
    <property type="entry name" value="LysR_subst-bd"/>
</dbReference>
<dbReference type="InterPro" id="IPR036388">
    <property type="entry name" value="WH-like_DNA-bd_sf"/>
</dbReference>
<keyword evidence="3" id="KW-0238">DNA-binding</keyword>
<proteinExistence type="inferred from homology"/>
<accession>A0A8J6UPP4</accession>
<dbReference type="InterPro" id="IPR036390">
    <property type="entry name" value="WH_DNA-bd_sf"/>
</dbReference>
<evidence type="ECO:0000259" key="5">
    <source>
        <dbReference type="PROSITE" id="PS50931"/>
    </source>
</evidence>
<dbReference type="PANTHER" id="PTHR30118:SF15">
    <property type="entry name" value="TRANSCRIPTIONAL REGULATORY PROTEIN"/>
    <property type="match status" value="1"/>
</dbReference>
<dbReference type="Gene3D" id="1.10.10.10">
    <property type="entry name" value="Winged helix-like DNA-binding domain superfamily/Winged helix DNA-binding domain"/>
    <property type="match status" value="1"/>
</dbReference>
<protein>
    <submittedName>
        <fullName evidence="6">LysR family transcriptional regulator</fullName>
    </submittedName>
</protein>
<dbReference type="SUPFAM" id="SSF46785">
    <property type="entry name" value="Winged helix' DNA-binding domain"/>
    <property type="match status" value="1"/>
</dbReference>
<evidence type="ECO:0000256" key="2">
    <source>
        <dbReference type="ARBA" id="ARBA00023015"/>
    </source>
</evidence>
<dbReference type="Proteomes" id="UP000638014">
    <property type="component" value="Unassembled WGS sequence"/>
</dbReference>
<evidence type="ECO:0000256" key="3">
    <source>
        <dbReference type="ARBA" id="ARBA00023125"/>
    </source>
</evidence>
<dbReference type="Gene3D" id="3.40.190.10">
    <property type="entry name" value="Periplasmic binding protein-like II"/>
    <property type="match status" value="2"/>
</dbReference>
<dbReference type="Pfam" id="PF03466">
    <property type="entry name" value="LysR_substrate"/>
    <property type="match status" value="1"/>
</dbReference>
<dbReference type="InterPro" id="IPR037402">
    <property type="entry name" value="YidZ_PBP2"/>
</dbReference>
<gene>
    <name evidence="6" type="ORF">IC617_06260</name>
</gene>
<dbReference type="RefSeq" id="WP_191144127.1">
    <property type="nucleotide sequence ID" value="NZ_JACXAF010000006.1"/>
</dbReference>
<dbReference type="EMBL" id="JACXAF010000006">
    <property type="protein sequence ID" value="MBD1389027.1"/>
    <property type="molecule type" value="Genomic_DNA"/>
</dbReference>
<evidence type="ECO:0000256" key="4">
    <source>
        <dbReference type="ARBA" id="ARBA00023163"/>
    </source>
</evidence>
<evidence type="ECO:0000313" key="7">
    <source>
        <dbReference type="Proteomes" id="UP000638014"/>
    </source>
</evidence>
<sequence>MHYQDHALHRMNLNLLIPLKTLLETRSVSLAAEQLAMTQPTLSRQLAQLRDLLNDELLVRVGTQYQLTPRAEEIAASLEDVRTDLYRLLHNRFDPKADRRQFSICAPDYVSTYVLPDVIAKGVVPHSNLSVALHNWDSQSRALFVDGKIDFAISIDDAFAANFYRQQVARDHWVCLMRQGHPLAQHTLTIDTLLRYPHASTKTGGGADRPIEKALKTMGLERQIQLHCQGYSPMYATLSHSDLLAIVPLHQAQTMAPQYQLCYQPLPFDLEPLSYSVFWHERLHKDPAHQWFRQTLLPLILSHDAHHVR</sequence>
<organism evidence="6 7">
    <name type="scientific">Neiella litorisoli</name>
    <dbReference type="NCBI Taxonomy" id="2771431"/>
    <lineage>
        <taxon>Bacteria</taxon>
        <taxon>Pseudomonadati</taxon>
        <taxon>Pseudomonadota</taxon>
        <taxon>Gammaproteobacteria</taxon>
        <taxon>Alteromonadales</taxon>
        <taxon>Echinimonadaceae</taxon>
        <taxon>Neiella</taxon>
    </lineage>
</organism>
<dbReference type="GO" id="GO:0003677">
    <property type="term" value="F:DNA binding"/>
    <property type="evidence" value="ECO:0007669"/>
    <property type="project" value="UniProtKB-KW"/>
</dbReference>
<keyword evidence="4" id="KW-0804">Transcription</keyword>
<dbReference type="SUPFAM" id="SSF53850">
    <property type="entry name" value="Periplasmic binding protein-like II"/>
    <property type="match status" value="1"/>
</dbReference>
<evidence type="ECO:0000313" key="6">
    <source>
        <dbReference type="EMBL" id="MBD1389027.1"/>
    </source>
</evidence>
<dbReference type="Pfam" id="PF00126">
    <property type="entry name" value="HTH_1"/>
    <property type="match status" value="1"/>
</dbReference>
<dbReference type="InterPro" id="IPR000847">
    <property type="entry name" value="LysR_HTH_N"/>
</dbReference>
<comment type="similarity">
    <text evidence="1">Belongs to the LysR transcriptional regulatory family.</text>
</comment>
<dbReference type="InterPro" id="IPR050389">
    <property type="entry name" value="LysR-type_TF"/>
</dbReference>
<dbReference type="PANTHER" id="PTHR30118">
    <property type="entry name" value="HTH-TYPE TRANSCRIPTIONAL REGULATOR LEUO-RELATED"/>
    <property type="match status" value="1"/>
</dbReference>
<dbReference type="PROSITE" id="PS50931">
    <property type="entry name" value="HTH_LYSR"/>
    <property type="match status" value="1"/>
</dbReference>
<keyword evidence="7" id="KW-1185">Reference proteome</keyword>
<dbReference type="CDD" id="cd08417">
    <property type="entry name" value="PBP2_Nitroaromatics_like"/>
    <property type="match status" value="1"/>
</dbReference>